<proteinExistence type="predicted"/>
<evidence type="ECO:0000313" key="1">
    <source>
        <dbReference type="EMBL" id="RUP43802.1"/>
    </source>
</evidence>
<comment type="caution">
    <text evidence="1">The sequence shown here is derived from an EMBL/GenBank/DDBJ whole genome shotgun (WGS) entry which is preliminary data.</text>
</comment>
<evidence type="ECO:0000313" key="2">
    <source>
        <dbReference type="Proteomes" id="UP000268093"/>
    </source>
</evidence>
<dbReference type="EMBL" id="RBNI01010293">
    <property type="protein sequence ID" value="RUP43802.1"/>
    <property type="molecule type" value="Genomic_DNA"/>
</dbReference>
<dbReference type="Proteomes" id="UP000268093">
    <property type="component" value="Unassembled WGS sequence"/>
</dbReference>
<sequence>MDPTALPRYSPSLPSNGAHSNDSPYLSDFPADPDQTPHSSATAYTDNIRFRRIPTIPSAYNMHPLTGKGRDHGQFSGDSDNAMFKAFRKTAEVEKHKRKREIRIALAITVIACFVRLWKIYQPSSVV</sequence>
<accession>A0A433CYY1</accession>
<name>A0A433CYY1_9FUNG</name>
<dbReference type="AlphaFoldDB" id="A0A433CYY1"/>
<protein>
    <submittedName>
        <fullName evidence="1">Uncharacterized protein</fullName>
    </submittedName>
</protein>
<keyword evidence="2" id="KW-1185">Reference proteome</keyword>
<organism evidence="1 2">
    <name type="scientific">Jimgerdemannia flammicorona</name>
    <dbReference type="NCBI Taxonomy" id="994334"/>
    <lineage>
        <taxon>Eukaryota</taxon>
        <taxon>Fungi</taxon>
        <taxon>Fungi incertae sedis</taxon>
        <taxon>Mucoromycota</taxon>
        <taxon>Mucoromycotina</taxon>
        <taxon>Endogonomycetes</taxon>
        <taxon>Endogonales</taxon>
        <taxon>Endogonaceae</taxon>
        <taxon>Jimgerdemannia</taxon>
    </lineage>
</organism>
<gene>
    <name evidence="1" type="ORF">BC936DRAFT_136712</name>
</gene>
<reference evidence="1 2" key="1">
    <citation type="journal article" date="2018" name="New Phytol.">
        <title>Phylogenomics of Endogonaceae and evolution of mycorrhizas within Mucoromycota.</title>
        <authorList>
            <person name="Chang Y."/>
            <person name="Desiro A."/>
            <person name="Na H."/>
            <person name="Sandor L."/>
            <person name="Lipzen A."/>
            <person name="Clum A."/>
            <person name="Barry K."/>
            <person name="Grigoriev I.V."/>
            <person name="Martin F.M."/>
            <person name="Stajich J.E."/>
            <person name="Smith M.E."/>
            <person name="Bonito G."/>
            <person name="Spatafora J.W."/>
        </authorList>
    </citation>
    <scope>NUCLEOTIDE SEQUENCE [LARGE SCALE GENOMIC DNA]</scope>
    <source>
        <strain evidence="1 2">GMNB39</strain>
    </source>
</reference>